<dbReference type="SUPFAM" id="SSF88946">
    <property type="entry name" value="Sigma2 domain of RNA polymerase sigma factors"/>
    <property type="match status" value="1"/>
</dbReference>
<dbReference type="InterPro" id="IPR036388">
    <property type="entry name" value="WH-like_DNA-bd_sf"/>
</dbReference>
<dbReference type="Proteomes" id="UP000194360">
    <property type="component" value="Unassembled WGS sequence"/>
</dbReference>
<dbReference type="Pfam" id="PF04542">
    <property type="entry name" value="Sigma70_r2"/>
    <property type="match status" value="1"/>
</dbReference>
<dbReference type="Gene3D" id="1.10.1740.10">
    <property type="match status" value="1"/>
</dbReference>
<comment type="caution">
    <text evidence="8">The sequence shown here is derived from an EMBL/GenBank/DDBJ whole genome shotgun (WGS) entry which is preliminary data.</text>
</comment>
<protein>
    <submittedName>
        <fullName evidence="8">ECF RNA polymerase sigma factor SigM</fullName>
    </submittedName>
</protein>
<dbReference type="GO" id="GO:0003677">
    <property type="term" value="F:DNA binding"/>
    <property type="evidence" value="ECO:0007669"/>
    <property type="project" value="UniProtKB-KW"/>
</dbReference>
<organism evidence="8 9">
    <name type="scientific">Pseudonocardia autotrophica</name>
    <name type="common">Amycolata autotrophica</name>
    <name type="synonym">Nocardia autotrophica</name>
    <dbReference type="NCBI Taxonomy" id="2074"/>
    <lineage>
        <taxon>Bacteria</taxon>
        <taxon>Bacillati</taxon>
        <taxon>Actinomycetota</taxon>
        <taxon>Actinomycetes</taxon>
        <taxon>Pseudonocardiales</taxon>
        <taxon>Pseudonocardiaceae</taxon>
        <taxon>Pseudonocardia</taxon>
    </lineage>
</organism>
<keyword evidence="5" id="KW-0804">Transcription</keyword>
<evidence type="ECO:0000256" key="2">
    <source>
        <dbReference type="ARBA" id="ARBA00023015"/>
    </source>
</evidence>
<dbReference type="InterPro" id="IPR013324">
    <property type="entry name" value="RNA_pol_sigma_r3/r4-like"/>
</dbReference>
<evidence type="ECO:0000256" key="5">
    <source>
        <dbReference type="ARBA" id="ARBA00023163"/>
    </source>
</evidence>
<feature type="domain" description="RNA polymerase sigma-70 region 2" evidence="6">
    <location>
        <begin position="19"/>
        <end position="84"/>
    </location>
</feature>
<dbReference type="AlphaFoldDB" id="A0A1Y2MPP9"/>
<keyword evidence="4" id="KW-0238">DNA-binding</keyword>
<dbReference type="EMBL" id="MIGB01000032">
    <property type="protein sequence ID" value="OSY37214.1"/>
    <property type="molecule type" value="Genomic_DNA"/>
</dbReference>
<dbReference type="InterPro" id="IPR007627">
    <property type="entry name" value="RNA_pol_sigma70_r2"/>
</dbReference>
<evidence type="ECO:0000256" key="3">
    <source>
        <dbReference type="ARBA" id="ARBA00023082"/>
    </source>
</evidence>
<dbReference type="GO" id="GO:0006352">
    <property type="term" value="P:DNA-templated transcription initiation"/>
    <property type="evidence" value="ECO:0007669"/>
    <property type="project" value="InterPro"/>
</dbReference>
<evidence type="ECO:0000259" key="6">
    <source>
        <dbReference type="Pfam" id="PF04542"/>
    </source>
</evidence>
<evidence type="ECO:0000259" key="7">
    <source>
        <dbReference type="Pfam" id="PF08281"/>
    </source>
</evidence>
<dbReference type="InterPro" id="IPR013325">
    <property type="entry name" value="RNA_pol_sigma_r2"/>
</dbReference>
<comment type="similarity">
    <text evidence="1">Belongs to the sigma-70 factor family. ECF subfamily.</text>
</comment>
<gene>
    <name evidence="8" type="primary">sigM</name>
    <name evidence="8" type="ORF">BG845_04908</name>
</gene>
<evidence type="ECO:0000313" key="9">
    <source>
        <dbReference type="Proteomes" id="UP000194360"/>
    </source>
</evidence>
<dbReference type="SUPFAM" id="SSF88659">
    <property type="entry name" value="Sigma3 and sigma4 domains of RNA polymerase sigma factors"/>
    <property type="match status" value="1"/>
</dbReference>
<name>A0A1Y2MPP9_PSEAH</name>
<dbReference type="STRING" id="2074.BG845_04908"/>
<evidence type="ECO:0000313" key="8">
    <source>
        <dbReference type="EMBL" id="OSY37214.1"/>
    </source>
</evidence>
<dbReference type="InterPro" id="IPR013249">
    <property type="entry name" value="RNA_pol_sigma70_r4_t2"/>
</dbReference>
<dbReference type="Gene3D" id="1.10.10.10">
    <property type="entry name" value="Winged helix-like DNA-binding domain superfamily/Winged helix DNA-binding domain"/>
    <property type="match status" value="1"/>
</dbReference>
<dbReference type="RefSeq" id="WP_197719878.1">
    <property type="nucleotide sequence ID" value="NZ_AP018920.1"/>
</dbReference>
<accession>A0A1Y2MPP9</accession>
<keyword evidence="3" id="KW-0731">Sigma factor</keyword>
<dbReference type="PANTHER" id="PTHR43133">
    <property type="entry name" value="RNA POLYMERASE ECF-TYPE SIGMA FACTO"/>
    <property type="match status" value="1"/>
</dbReference>
<keyword evidence="2" id="KW-0805">Transcription regulation</keyword>
<feature type="domain" description="RNA polymerase sigma factor 70 region 4 type 2" evidence="7">
    <location>
        <begin position="107"/>
        <end position="159"/>
    </location>
</feature>
<dbReference type="InterPro" id="IPR039425">
    <property type="entry name" value="RNA_pol_sigma-70-like"/>
</dbReference>
<dbReference type="PANTHER" id="PTHR43133:SF50">
    <property type="entry name" value="ECF RNA POLYMERASE SIGMA FACTOR SIGM"/>
    <property type="match status" value="1"/>
</dbReference>
<dbReference type="GO" id="GO:0016987">
    <property type="term" value="F:sigma factor activity"/>
    <property type="evidence" value="ECO:0007669"/>
    <property type="project" value="UniProtKB-KW"/>
</dbReference>
<reference evidence="8 9" key="1">
    <citation type="submission" date="2016-09" db="EMBL/GenBank/DDBJ databases">
        <title>Pseudonocardia autotrophica DSM535, a candidate organism with high potential of specific P450 cytochromes.</title>
        <authorList>
            <person name="Grumaz C."/>
            <person name="Vainshtein Y."/>
            <person name="Kirstahler P."/>
            <person name="Sohn K."/>
        </authorList>
    </citation>
    <scope>NUCLEOTIDE SEQUENCE [LARGE SCALE GENOMIC DNA]</scope>
    <source>
        <strain evidence="8 9">DSM 535</strain>
    </source>
</reference>
<keyword evidence="9" id="KW-1185">Reference proteome</keyword>
<proteinExistence type="inferred from homology"/>
<dbReference type="Pfam" id="PF08281">
    <property type="entry name" value="Sigma70_r4_2"/>
    <property type="match status" value="1"/>
</dbReference>
<dbReference type="InterPro" id="IPR014284">
    <property type="entry name" value="RNA_pol_sigma-70_dom"/>
</dbReference>
<evidence type="ECO:0000256" key="1">
    <source>
        <dbReference type="ARBA" id="ARBA00010641"/>
    </source>
</evidence>
<dbReference type="NCBIfam" id="TIGR02937">
    <property type="entry name" value="sigma70-ECF"/>
    <property type="match status" value="1"/>
</dbReference>
<evidence type="ECO:0000256" key="4">
    <source>
        <dbReference type="ARBA" id="ARBA00023125"/>
    </source>
</evidence>
<sequence>MTTVDRSPRRTAPDLDEVFRAHADRLWSVALRILGDPGEAEDAVQEAFLAALRSPRFRGEAAPGTWLHRILVNGCIDRIRAGARRRDRDAAVPTVVGDPAGPLVTRLALDDALAALPVDQRVAVVLVDGLGYPVAEAAVICGVPDGTVKSRCARARARLAAQLGHLREGER</sequence>